<evidence type="ECO:0000256" key="4">
    <source>
        <dbReference type="ARBA" id="ARBA00012706"/>
    </source>
</evidence>
<dbReference type="EMBL" id="SEOQ01001529">
    <property type="protein sequence ID" value="TFY51388.1"/>
    <property type="molecule type" value="Genomic_DNA"/>
</dbReference>
<gene>
    <name evidence="11" type="ORF">EVG20_g11022</name>
</gene>
<dbReference type="STRING" id="205917.A0A4Y9XNQ7"/>
<comment type="caution">
    <text evidence="11">The sequence shown here is derived from an EMBL/GenBank/DDBJ whole genome shotgun (WGS) entry which is preliminary data.</text>
</comment>
<dbReference type="PANTHER" id="PTHR31451">
    <property type="match status" value="1"/>
</dbReference>
<dbReference type="OrthoDB" id="406631at2759"/>
<keyword evidence="7" id="KW-0378">Hydrolase</keyword>
<name>A0A4Y9XNQ7_9AGAM</name>
<evidence type="ECO:0000256" key="9">
    <source>
        <dbReference type="SAM" id="SignalP"/>
    </source>
</evidence>
<dbReference type="Gene3D" id="3.20.20.80">
    <property type="entry name" value="Glycosidases"/>
    <property type="match status" value="1"/>
</dbReference>
<evidence type="ECO:0000256" key="1">
    <source>
        <dbReference type="ARBA" id="ARBA00001678"/>
    </source>
</evidence>
<dbReference type="GO" id="GO:0046355">
    <property type="term" value="P:mannan catabolic process"/>
    <property type="evidence" value="ECO:0007669"/>
    <property type="project" value="UniProtKB-ARBA"/>
</dbReference>
<dbReference type="InterPro" id="IPR001547">
    <property type="entry name" value="Glyco_hydro_5"/>
</dbReference>
<reference evidence="11 12" key="1">
    <citation type="submission" date="2019-02" db="EMBL/GenBank/DDBJ databases">
        <title>Genome sequencing of the rare red list fungi Dentipellis fragilis.</title>
        <authorList>
            <person name="Buettner E."/>
            <person name="Kellner H."/>
        </authorList>
    </citation>
    <scope>NUCLEOTIDE SEQUENCE [LARGE SCALE GENOMIC DNA]</scope>
    <source>
        <strain evidence="11 12">DSM 105465</strain>
    </source>
</reference>
<dbReference type="GO" id="GO:0005576">
    <property type="term" value="C:extracellular region"/>
    <property type="evidence" value="ECO:0007669"/>
    <property type="project" value="UniProtKB-SubCell"/>
</dbReference>
<evidence type="ECO:0000256" key="5">
    <source>
        <dbReference type="ARBA" id="ARBA00022525"/>
    </source>
</evidence>
<comment type="catalytic activity">
    <reaction evidence="1">
        <text>Random hydrolysis of (1-&gt;4)-beta-D-mannosidic linkages in mannans, galactomannans and glucomannans.</text>
        <dbReference type="EC" id="3.2.1.78"/>
    </reaction>
</comment>
<dbReference type="GO" id="GO:0016985">
    <property type="term" value="F:mannan endo-1,4-beta-mannosidase activity"/>
    <property type="evidence" value="ECO:0007669"/>
    <property type="project" value="UniProtKB-EC"/>
</dbReference>
<evidence type="ECO:0000256" key="8">
    <source>
        <dbReference type="ARBA" id="ARBA00023295"/>
    </source>
</evidence>
<evidence type="ECO:0000313" key="12">
    <source>
        <dbReference type="Proteomes" id="UP000298327"/>
    </source>
</evidence>
<evidence type="ECO:0000256" key="2">
    <source>
        <dbReference type="ARBA" id="ARBA00004613"/>
    </source>
</evidence>
<dbReference type="Proteomes" id="UP000298327">
    <property type="component" value="Unassembled WGS sequence"/>
</dbReference>
<accession>A0A4Y9XNQ7</accession>
<feature type="chain" id="PRO_5021454229" description="mannan endo-1,4-beta-mannosidase" evidence="9">
    <location>
        <begin position="19"/>
        <end position="597"/>
    </location>
</feature>
<feature type="signal peptide" evidence="9">
    <location>
        <begin position="1"/>
        <end position="18"/>
    </location>
</feature>
<evidence type="ECO:0000313" key="11">
    <source>
        <dbReference type="EMBL" id="TFY51388.1"/>
    </source>
</evidence>
<sequence length="597" mass="65033">MRSSFWLTAALNVLTAYAATTPSRTVKRQSSPFASAENGQFSINGSEFRFVGTNAYWLPFLNSDEDISNTLANMSASGITVVRTWAFNDVTSIPENGTWLQLIANGTTQVNEGPNGLQRLDKLIELAEQHNIYVLFSLTNNWNPTTTAATFTRRNDNATTTPLPRNFLSNDYGGMDAYVREFGVTKQHDEFYTNETIKDIFKNYTKQIVSRYASNSRVFSWELANDARCNSSIAASSSCNTNTVTSWHADVSKFIRSVDPNHLVSSGNHGFLCPDCPKLFPVTPSARPSPAPGQRRSVVGVMTKARLLRDIADKRRKARAAEPAEKREGVKIRGRWASGETKRQSSVGTAFDGSQGVDSQDILNIPDIGFGSFQLFPDQNSYTLGTAGDDNSQGQITTQNTFNQTVQEGVNWIQQQAASAQAVGKPLALTGFGLVTQDNALQFVPFNSSTPALGTAPSTRKRQQSTLGVGVTDSQRDSAYTAWLTAGIQAGVSGLLQYQWSSNGLATAPGTFVQGTTSGGTLGQSPNDGYATLGQDQNNEQGIYDTGLLEKDLMWTADFVRTSSDTPHARNVRTTALTLEARALGGGRQRLNYFDWN</sequence>
<organism evidence="11 12">
    <name type="scientific">Dentipellis fragilis</name>
    <dbReference type="NCBI Taxonomy" id="205917"/>
    <lineage>
        <taxon>Eukaryota</taxon>
        <taxon>Fungi</taxon>
        <taxon>Dikarya</taxon>
        <taxon>Basidiomycota</taxon>
        <taxon>Agaricomycotina</taxon>
        <taxon>Agaricomycetes</taxon>
        <taxon>Russulales</taxon>
        <taxon>Hericiaceae</taxon>
        <taxon>Dentipellis</taxon>
    </lineage>
</organism>
<dbReference type="Pfam" id="PF26410">
    <property type="entry name" value="GH5_mannosidase"/>
    <property type="match status" value="1"/>
</dbReference>
<comment type="subcellular location">
    <subcellularLocation>
        <location evidence="2">Secreted</location>
    </subcellularLocation>
</comment>
<evidence type="ECO:0000259" key="10">
    <source>
        <dbReference type="Pfam" id="PF26410"/>
    </source>
</evidence>
<protein>
    <recommendedName>
        <fullName evidence="4">mannan endo-1,4-beta-mannosidase</fullName>
        <ecNumber evidence="4">3.2.1.78</ecNumber>
    </recommendedName>
</protein>
<evidence type="ECO:0000256" key="3">
    <source>
        <dbReference type="ARBA" id="ARBA00005641"/>
    </source>
</evidence>
<comment type="similarity">
    <text evidence="3">Belongs to the glycosyl hydrolase 5 (cellulase A) family.</text>
</comment>
<dbReference type="PANTHER" id="PTHR31451:SF39">
    <property type="entry name" value="MANNAN ENDO-1,4-BETA-MANNOSIDASE 1"/>
    <property type="match status" value="1"/>
</dbReference>
<proteinExistence type="inferred from homology"/>
<feature type="domain" description="Glycoside hydrolase family 5" evidence="10">
    <location>
        <begin position="33"/>
        <end position="270"/>
    </location>
</feature>
<dbReference type="InterPro" id="IPR017853">
    <property type="entry name" value="GH"/>
</dbReference>
<keyword evidence="12" id="KW-1185">Reference proteome</keyword>
<evidence type="ECO:0000256" key="7">
    <source>
        <dbReference type="ARBA" id="ARBA00022801"/>
    </source>
</evidence>
<dbReference type="InterPro" id="IPR045053">
    <property type="entry name" value="MAN-like"/>
</dbReference>
<keyword evidence="5" id="KW-0964">Secreted</keyword>
<keyword evidence="6 9" id="KW-0732">Signal</keyword>
<keyword evidence="8" id="KW-0326">Glycosidase</keyword>
<dbReference type="SUPFAM" id="SSF51445">
    <property type="entry name" value="(Trans)glycosidases"/>
    <property type="match status" value="1"/>
</dbReference>
<dbReference type="AlphaFoldDB" id="A0A4Y9XNQ7"/>
<evidence type="ECO:0000256" key="6">
    <source>
        <dbReference type="ARBA" id="ARBA00022729"/>
    </source>
</evidence>
<dbReference type="EC" id="3.2.1.78" evidence="4"/>